<name>A0ABT1QS29_9GAMM</name>
<sequence>MLNSTLTANTAAGGGSSSGNGGSGYGGAIFNLNGTVSIAFSTLAGNTVSAGSGASAGSADGGAIYSLGYNAAATSGSRTASVRLSNSILSNSSGGRDLVSDKPATVANGSANVASAGVVNGSGAPKNLIMTSAAVNGADALPAGWITTDPTLGALAANGSANAPFTMAITTSSPAHATGSCTDTAGNAVTIDQRGIPRPGSGCDLGSFQLYTDEVFANGFE</sequence>
<accession>A0ABT1QS29</accession>
<dbReference type="EMBL" id="JANFQO010000008">
    <property type="protein sequence ID" value="MCQ4165066.1"/>
    <property type="molecule type" value="Genomic_DNA"/>
</dbReference>
<gene>
    <name evidence="1" type="ORF">NM961_10125</name>
</gene>
<proteinExistence type="predicted"/>
<evidence type="ECO:0000313" key="1">
    <source>
        <dbReference type="EMBL" id="MCQ4165066.1"/>
    </source>
</evidence>
<dbReference type="InterPro" id="IPR059226">
    <property type="entry name" value="Choice_anch_Q_dom"/>
</dbReference>
<keyword evidence="2" id="KW-1185">Reference proteome</keyword>
<protein>
    <submittedName>
        <fullName evidence="1">Uncharacterized protein</fullName>
    </submittedName>
</protein>
<evidence type="ECO:0000313" key="2">
    <source>
        <dbReference type="Proteomes" id="UP001165498"/>
    </source>
</evidence>
<organism evidence="1 2">
    <name type="scientific">Tahibacter harae</name>
    <dbReference type="NCBI Taxonomy" id="2963937"/>
    <lineage>
        <taxon>Bacteria</taxon>
        <taxon>Pseudomonadati</taxon>
        <taxon>Pseudomonadota</taxon>
        <taxon>Gammaproteobacteria</taxon>
        <taxon>Lysobacterales</taxon>
        <taxon>Rhodanobacteraceae</taxon>
        <taxon>Tahibacter</taxon>
    </lineage>
</organism>
<comment type="caution">
    <text evidence="1">The sequence shown here is derived from an EMBL/GenBank/DDBJ whole genome shotgun (WGS) entry which is preliminary data.</text>
</comment>
<dbReference type="Proteomes" id="UP001165498">
    <property type="component" value="Unassembled WGS sequence"/>
</dbReference>
<dbReference type="NCBIfam" id="NF041518">
    <property type="entry name" value="choice_anch_Q"/>
    <property type="match status" value="1"/>
</dbReference>
<reference evidence="1" key="1">
    <citation type="submission" date="2022-07" db="EMBL/GenBank/DDBJ databases">
        <title>Tahibacter sp., a new gammaproteobacterium isolated from the silt sample collected at pig farm.</title>
        <authorList>
            <person name="Chen H."/>
        </authorList>
    </citation>
    <scope>NUCLEOTIDE SEQUENCE</scope>
    <source>
        <strain evidence="1">P2K</strain>
    </source>
</reference>
<dbReference type="RefSeq" id="WP_255914126.1">
    <property type="nucleotide sequence ID" value="NZ_JANFQO010000008.1"/>
</dbReference>